<dbReference type="EMBL" id="JBHSUA010000020">
    <property type="protein sequence ID" value="MFC6397510.1"/>
    <property type="molecule type" value="Genomic_DNA"/>
</dbReference>
<proteinExistence type="predicted"/>
<accession>A0ABW1X4R9</accession>
<name>A0ABW1X4R9_9ACTN</name>
<keyword evidence="1" id="KW-0378">Hydrolase</keyword>
<dbReference type="InterPro" id="IPR023198">
    <property type="entry name" value="PGP-like_dom2"/>
</dbReference>
<dbReference type="PANTHER" id="PTHR18901">
    <property type="entry name" value="2-DEOXYGLUCOSE-6-PHOSPHATE PHOSPHATASE 2"/>
    <property type="match status" value="1"/>
</dbReference>
<organism evidence="1 2">
    <name type="scientific">Luteococcus sanguinis</name>
    <dbReference type="NCBI Taxonomy" id="174038"/>
    <lineage>
        <taxon>Bacteria</taxon>
        <taxon>Bacillati</taxon>
        <taxon>Actinomycetota</taxon>
        <taxon>Actinomycetes</taxon>
        <taxon>Propionibacteriales</taxon>
        <taxon>Propionibacteriaceae</taxon>
        <taxon>Luteococcus</taxon>
    </lineage>
</organism>
<dbReference type="GO" id="GO:0016787">
    <property type="term" value="F:hydrolase activity"/>
    <property type="evidence" value="ECO:0007669"/>
    <property type="project" value="UniProtKB-KW"/>
</dbReference>
<keyword evidence="2" id="KW-1185">Reference proteome</keyword>
<dbReference type="RefSeq" id="WP_343885808.1">
    <property type="nucleotide sequence ID" value="NZ_BAAAKI010000010.1"/>
</dbReference>
<dbReference type="Gene3D" id="3.40.50.1000">
    <property type="entry name" value="HAD superfamily/HAD-like"/>
    <property type="match status" value="1"/>
</dbReference>
<dbReference type="SFLD" id="SFLDG01129">
    <property type="entry name" value="C1.5:_HAD__Beta-PGM__Phosphata"/>
    <property type="match status" value="1"/>
</dbReference>
<evidence type="ECO:0000313" key="1">
    <source>
        <dbReference type="EMBL" id="MFC6397510.1"/>
    </source>
</evidence>
<dbReference type="SFLD" id="SFLDS00003">
    <property type="entry name" value="Haloacid_Dehalogenase"/>
    <property type="match status" value="1"/>
</dbReference>
<dbReference type="Gene3D" id="1.10.150.240">
    <property type="entry name" value="Putative phosphatase, domain 2"/>
    <property type="match status" value="1"/>
</dbReference>
<dbReference type="PANTHER" id="PTHR18901:SF38">
    <property type="entry name" value="PSEUDOURIDINE-5'-PHOSPHATASE"/>
    <property type="match status" value="1"/>
</dbReference>
<dbReference type="Proteomes" id="UP001596266">
    <property type="component" value="Unassembled WGS sequence"/>
</dbReference>
<evidence type="ECO:0000313" key="2">
    <source>
        <dbReference type="Proteomes" id="UP001596266"/>
    </source>
</evidence>
<dbReference type="NCBIfam" id="TIGR01509">
    <property type="entry name" value="HAD-SF-IA-v3"/>
    <property type="match status" value="1"/>
</dbReference>
<reference evidence="2" key="1">
    <citation type="journal article" date="2019" name="Int. J. Syst. Evol. Microbiol.">
        <title>The Global Catalogue of Microorganisms (GCM) 10K type strain sequencing project: providing services to taxonomists for standard genome sequencing and annotation.</title>
        <authorList>
            <consortium name="The Broad Institute Genomics Platform"/>
            <consortium name="The Broad Institute Genome Sequencing Center for Infectious Disease"/>
            <person name="Wu L."/>
            <person name="Ma J."/>
        </authorList>
    </citation>
    <scope>NUCLEOTIDE SEQUENCE [LARGE SCALE GENOMIC DNA]</scope>
    <source>
        <strain evidence="2">CGMCC 1.15277</strain>
    </source>
</reference>
<sequence length="240" mass="24877">MSTPTSHTERAFPEAIVFDLDGTLTDTEHVWDEVRRGLAQADGRPWPDEATHAMMGMSTQEWSSYLSEVVGLNSSAKESAQRTIDGLRERYAAGLPVIDGAVEAVRRMAGVAPLGIASSSPRVLIEAAVEAMGIADVVPVRVSTEEVANGKPAPDGYLRACELLGADPARCIAVEDSAAGISSAANAGMTVVAVLPHFRPPSADVLGRCAAVLDDLSDLTGDLVSTLPPAVGGAVSSADQ</sequence>
<dbReference type="CDD" id="cd07505">
    <property type="entry name" value="HAD_BPGM-like"/>
    <property type="match status" value="1"/>
</dbReference>
<dbReference type="InterPro" id="IPR023214">
    <property type="entry name" value="HAD_sf"/>
</dbReference>
<dbReference type="Pfam" id="PF00702">
    <property type="entry name" value="Hydrolase"/>
    <property type="match status" value="1"/>
</dbReference>
<dbReference type="InterPro" id="IPR036412">
    <property type="entry name" value="HAD-like_sf"/>
</dbReference>
<protein>
    <submittedName>
        <fullName evidence="1">HAD family hydrolase</fullName>
    </submittedName>
</protein>
<dbReference type="SUPFAM" id="SSF56784">
    <property type="entry name" value="HAD-like"/>
    <property type="match status" value="1"/>
</dbReference>
<gene>
    <name evidence="1" type="ORF">ACFP57_11030</name>
</gene>
<dbReference type="InterPro" id="IPR006439">
    <property type="entry name" value="HAD-SF_hydro_IA"/>
</dbReference>
<dbReference type="SFLD" id="SFLDG01135">
    <property type="entry name" value="C1.5.6:_HAD__Beta-PGM__Phospha"/>
    <property type="match status" value="1"/>
</dbReference>
<comment type="caution">
    <text evidence="1">The sequence shown here is derived from an EMBL/GenBank/DDBJ whole genome shotgun (WGS) entry which is preliminary data.</text>
</comment>